<accession>A0A1G2CJ04</accession>
<dbReference type="CDD" id="cd00063">
    <property type="entry name" value="FN3"/>
    <property type="match status" value="1"/>
</dbReference>
<name>A0A1G2CJ04_9BACT</name>
<dbReference type="InterPro" id="IPR002477">
    <property type="entry name" value="Peptidoglycan-bd-like"/>
</dbReference>
<protein>
    <recommendedName>
        <fullName evidence="1">Fibronectin type-III domain-containing protein</fullName>
    </recommendedName>
</protein>
<dbReference type="STRING" id="1798650.A2945_03515"/>
<dbReference type="InterPro" id="IPR036116">
    <property type="entry name" value="FN3_sf"/>
</dbReference>
<dbReference type="SUPFAM" id="SSF47090">
    <property type="entry name" value="PGBD-like"/>
    <property type="match status" value="2"/>
</dbReference>
<evidence type="ECO:0000313" key="3">
    <source>
        <dbReference type="Proteomes" id="UP000178880"/>
    </source>
</evidence>
<dbReference type="Gene3D" id="2.60.40.10">
    <property type="entry name" value="Immunoglobulins"/>
    <property type="match status" value="2"/>
</dbReference>
<evidence type="ECO:0000259" key="1">
    <source>
        <dbReference type="PROSITE" id="PS50853"/>
    </source>
</evidence>
<dbReference type="PROSITE" id="PS50853">
    <property type="entry name" value="FN3"/>
    <property type="match status" value="1"/>
</dbReference>
<dbReference type="Gene3D" id="2.60.40.1120">
    <property type="entry name" value="Carboxypeptidase-like, regulatory domain"/>
    <property type="match status" value="1"/>
</dbReference>
<dbReference type="GO" id="GO:0030246">
    <property type="term" value="F:carbohydrate binding"/>
    <property type="evidence" value="ECO:0007669"/>
    <property type="project" value="InterPro"/>
</dbReference>
<dbReference type="SMART" id="SM00060">
    <property type="entry name" value="FN3"/>
    <property type="match status" value="2"/>
</dbReference>
<dbReference type="Pfam" id="PF01471">
    <property type="entry name" value="PG_binding_1"/>
    <property type="match status" value="2"/>
</dbReference>
<dbReference type="InterPro" id="IPR003961">
    <property type="entry name" value="FN3_dom"/>
</dbReference>
<feature type="domain" description="Fibronectin type-III" evidence="1">
    <location>
        <begin position="1247"/>
        <end position="1337"/>
    </location>
</feature>
<dbReference type="Proteomes" id="UP000178880">
    <property type="component" value="Unassembled WGS sequence"/>
</dbReference>
<sequence>MIAVFDWGDGTTSSTEGWTSGTAYVVRYHAWATAGTYYVKVKARDYTGLESGWSGTLAVTVGGGTTSTSTTTSAPTVDLKADGIDGTLTRVAPAYYTLTWTTTGSPTTCIPGGTWSTSGDKTASGGTWPFNAVTVLGLKTYSLTCSNAYGSNTDTVYVDVVSSSTTNTSTVPAAPSSLRQTGSTSGYIALAWYDNSSNEDKFNLERKLSNGTTWSLVTQTGPNIVAYADATVTYGTYYDYRVQACLSGYGCSAYAYVYGVSNYSSGTSTSTTATTCPSNISSLLGSGCHDMYTGAYFNTNMDQYVLYGGSAVNYCSTAWVSGCTTGSSSTSTTSTSCPSNVSSLLGGSGCHWMTNGYFNGEMTQYVYSGGSSVYSCTTTWISGCTTGIGYSTSTVSTTCPSNISTLLGSGCHDMYTGAYFNSEMTQYVAYGGSTVGYCSTAWVSGCSSTTSLGCGSYTTQSTCAVLSGCAWDTSSNYCYYSSGSTSTTTYTCPAGQYWYWPPSGGAGYCTSSTGTATSTASGQREQLWNSFGLRSWVRTDADPARVEALKTACANVPSNSSVYIWTPNAGNYSSVDFGMPDPEKCRQATNVGQTCPAGQYWYVPPSGGAGYCTYTSSQAPTVDIKVDGSDTNVYRSAPASYSLSWNTTGNPTSCVPSGTWGVSGGSKSIPSGNQSFALVTVTGPKTYTLTCSNAYGSATDTVIVEVTAATVISTSTPPIGLQGGFVQGSVTDGSGKALVGVYVHVFTENFGLNFGSITGANGSFGLNIPAGTYLIEVSPPSVRTDLVRRAPQKFIVGNGEVRTLSLQFDAPSKTISGSVTFSSGEAIIDAEVGAYSSETNQWTKAFTDGSGKFSLRVSGGTWQVGIRPRDPLSAKWTWTGESQQVIFGSASGEEIRTVNFVIFVSDAKLTVHAVDQSGNVVQGAGIVVDSIGAGQKPIGADLPPPIFRKADGSGSADFLLKGGTYYVRAFLPSEFGYFNPDEQQVILAARQTKDVTLIFRRYETVTDRISLKGITKLDDGTLTAVFVWAWSESGDTAQMRSGENGVFNFQATPGRWHLGAGKEVGGFPYKSGELTVDVGTTTPSVEIVLAKVGSVKLPPPVEVTQLATQQIVAQATDGAKVTVPEGAAQSSGNVNVEMKPTIEAPSQAAAKVVSTVYDVNITNETGKEFTTLQKEIEITIPYNDEDLKKQGATEDTFVPSYYDETTGTWVKVDNYTIDKEKNVVIVRVSHLTRFALVAAADITPPNTPANVSVKTGQPGEVVIAWTKPASDFSHVKVYRSAVAGELGKIVTNNVTLSSTSDTDTMGGTKYYYTVRSVDPAGNESVNTTQVSVTASGVFAGVKAGGGALARKLSQGVSGDDVIVLQGLLIKEGFLTGSATGYFGALTKAAVVKFQEKYANEILTPNGLTAGTGSVGPATMAKVNQLLGGAAAPALIQNSAPAMPPGQATKAAILKTLQVGSSGDDVKALQELLLKEGVYPDGLVTGYFGNLTKQAVIRLQEKYASEILTPNGLTAGTGTVGPSTRAKLNQLLK</sequence>
<dbReference type="InterPro" id="IPR013783">
    <property type="entry name" value="Ig-like_fold"/>
</dbReference>
<reference evidence="2 3" key="1">
    <citation type="journal article" date="2016" name="Nat. Commun.">
        <title>Thousands of microbial genomes shed light on interconnected biogeochemical processes in an aquifer system.</title>
        <authorList>
            <person name="Anantharaman K."/>
            <person name="Brown C.T."/>
            <person name="Hug L.A."/>
            <person name="Sharon I."/>
            <person name="Castelle C.J."/>
            <person name="Probst A.J."/>
            <person name="Thomas B.C."/>
            <person name="Singh A."/>
            <person name="Wilkins M.J."/>
            <person name="Karaoz U."/>
            <person name="Brodie E.L."/>
            <person name="Williams K.H."/>
            <person name="Hubbard S.S."/>
            <person name="Banfield J.F."/>
        </authorList>
    </citation>
    <scope>NUCLEOTIDE SEQUENCE [LARGE SCALE GENOMIC DNA]</scope>
</reference>
<dbReference type="EMBL" id="MHLA01000001">
    <property type="protein sequence ID" value="OGZ00388.1"/>
    <property type="molecule type" value="Genomic_DNA"/>
</dbReference>
<evidence type="ECO:0000313" key="2">
    <source>
        <dbReference type="EMBL" id="OGZ00388.1"/>
    </source>
</evidence>
<proteinExistence type="predicted"/>
<dbReference type="Gene3D" id="1.10.101.10">
    <property type="entry name" value="PGBD-like superfamily/PGBD"/>
    <property type="match status" value="2"/>
</dbReference>
<dbReference type="SUPFAM" id="SSF49265">
    <property type="entry name" value="Fibronectin type III"/>
    <property type="match status" value="1"/>
</dbReference>
<dbReference type="InterPro" id="IPR013784">
    <property type="entry name" value="Carb-bd-like_fold"/>
</dbReference>
<dbReference type="InterPro" id="IPR036365">
    <property type="entry name" value="PGBD-like_sf"/>
</dbReference>
<dbReference type="SUPFAM" id="SSF49452">
    <property type="entry name" value="Starch-binding domain-like"/>
    <property type="match status" value="1"/>
</dbReference>
<comment type="caution">
    <text evidence="2">The sequence shown here is derived from an EMBL/GenBank/DDBJ whole genome shotgun (WGS) entry which is preliminary data.</text>
</comment>
<gene>
    <name evidence="2" type="ORF">A2945_03515</name>
</gene>
<organism evidence="2 3">
    <name type="scientific">Candidatus Liptonbacteria bacterium RIFCSPLOWO2_01_FULL_52_25</name>
    <dbReference type="NCBI Taxonomy" id="1798650"/>
    <lineage>
        <taxon>Bacteria</taxon>
        <taxon>Candidatus Liptoniibacteriota</taxon>
    </lineage>
</organism>
<dbReference type="InterPro" id="IPR036366">
    <property type="entry name" value="PGBDSf"/>
</dbReference>